<comment type="caution">
    <text evidence="2">The sequence shown here is derived from an EMBL/GenBank/DDBJ whole genome shotgun (WGS) entry which is preliminary data.</text>
</comment>
<name>K1Z5G2_9BACT</name>
<sequence>MVSDGQSHKTEKIPWDGDFERGEGAKKTPDQSCSISVATGASAVILSNKDIVAHILNADRTIDFDKLISFLKGDDIVAFLQEQMTWGDKRVFHDFFDFLEQTFFKQNNPLSEDLVKIVRGNSVLKGHITSYLKPRNLQVLSEQNLEQNDIISFHLFLLWIDQDFDLIQDTRVNGFEGIMSLFSQYSWEIGKMSGKIEKNVWGADTEPLIQEFNLDLNLYIGLCETIIKLGVIHSVNLEERKIAFDLSTIIKSHTKNISDKLKERFPDSPKRDMLTCIIWRSKVNFARWKKIIDGKTRKEIMERKTEIKQEQKEGFDMIVSSGFWGNMAEEAYFRKIFEWEQTCADLIWLEKIERLEWGLTLEDKKEQRELFDKLLSIYNSWIDTGIASCRSAIDDFVTKDHLKNEFQIETIYHIVCFDKSLDEDILKKLLNFFVTKGEFPNALYEQFAGKIIEKIIKIFSHSGTKKISGIHDLVDQTFLYIQGKNSSNFILWHSQIYLALAYYYIQFPDEESTLRAQKAFLHSVNLNKSREWEIRWMNEKEKRFFSLLWEKYFKSLWNETMLPTEEKVSLGQDTYRKFSEKYESDSINAILTEVLWLISQISKGDSVYSAQQINDLIGQKIAEKLIDNLCAISIIGECKNCAYRRECGKELPCENDKMQCKSRKMKRWFQAEYIDLSNGLSLQFTYPVISARIFERIFVHKRDIFKAQFDNLIIVNTQKGKEAYLAFHDRDTGLLNRNKLEEDILGKERTLVFLEVADYDDIHSFHWGREDWIILSKKIAQYFGNISWFNMYLCEGRIFCFVFEKKWNGDNDNFGMLIKNIINDQIKKFNDKKERPIQFHVGIAVWKTEHHTRDAYIALIEAEDSWENEPYIFQQGDEKKPEQDRYLADILQKALNENNKEHSFVPHYQRIYYPWDPERQCVEALARIEVPSEEGR</sequence>
<gene>
    <name evidence="2" type="ORF">ACD_71C00029G0001</name>
</gene>
<feature type="region of interest" description="Disordered" evidence="1">
    <location>
        <begin position="1"/>
        <end position="31"/>
    </location>
</feature>
<feature type="non-terminal residue" evidence="2">
    <location>
        <position position="936"/>
    </location>
</feature>
<proteinExistence type="predicted"/>
<accession>K1Z5G2</accession>
<evidence type="ECO:0000313" key="2">
    <source>
        <dbReference type="EMBL" id="EKD44727.1"/>
    </source>
</evidence>
<protein>
    <submittedName>
        <fullName evidence="2">Uncharacterized protein</fullName>
    </submittedName>
</protein>
<reference evidence="2" key="1">
    <citation type="journal article" date="2012" name="Science">
        <title>Fermentation, hydrogen, and sulfur metabolism in multiple uncultivated bacterial phyla.</title>
        <authorList>
            <person name="Wrighton K.C."/>
            <person name="Thomas B.C."/>
            <person name="Sharon I."/>
            <person name="Miller C.S."/>
            <person name="Castelle C.J."/>
            <person name="VerBerkmoes N.C."/>
            <person name="Wilkins M.J."/>
            <person name="Hettich R.L."/>
            <person name="Lipton M.S."/>
            <person name="Williams K.H."/>
            <person name="Long P.E."/>
            <person name="Banfield J.F."/>
        </authorList>
    </citation>
    <scope>NUCLEOTIDE SEQUENCE [LARGE SCALE GENOMIC DNA]</scope>
</reference>
<feature type="compositionally biased region" description="Basic and acidic residues" evidence="1">
    <location>
        <begin position="1"/>
        <end position="29"/>
    </location>
</feature>
<evidence type="ECO:0000256" key="1">
    <source>
        <dbReference type="SAM" id="MobiDB-lite"/>
    </source>
</evidence>
<dbReference type="EMBL" id="AMFJ01028760">
    <property type="protein sequence ID" value="EKD44727.1"/>
    <property type="molecule type" value="Genomic_DNA"/>
</dbReference>
<dbReference type="AlphaFoldDB" id="K1Z5G2"/>
<organism evidence="2">
    <name type="scientific">uncultured bacterium</name>
    <name type="common">gcode 4</name>
    <dbReference type="NCBI Taxonomy" id="1234023"/>
    <lineage>
        <taxon>Bacteria</taxon>
        <taxon>environmental samples</taxon>
    </lineage>
</organism>